<dbReference type="STRING" id="550983.A4R26_01210"/>
<proteinExistence type="inferred from homology"/>
<sequence length="807" mass="90922">MKYIGEHLLPGQLGHFLIVLSLVASLVATIAYFKASNATSPQDHDSWKKLARFAFFIDAGSVLTTFGILFFIISNHYHEYYYAWNHSDVSLNPKYLLSSIWEGQEGAFLLWAFWQSILGILLIKTGRKWEAPVMTVMSFAQFCLATLIIGVYVFDLKIGSSPFLLTRHQFQDAPVFSAADYLSQPKIANGNGLNQLLQNYWMVIHPPVLFLGYASTIVPFAFAIAGLWKKDFGGWTKQALPWSLFSGAIFGLGIMMGAAWAYESLTFGGYWAWDPVENASLVPWLIMVAGIHTQVIYNSTGHSLRATHFFFIMSFLLVLYSTYLTRSGDLQDTSVHAFVDSGMNWQMRIWLFLIIVPSLVLFIARYKKIPHIAKEEEFNSREFWMFIGSLVLFLSAMAIIIPTSFPIINKIFGTSLVIGEDKEFPYNRIQIFVAVVIGVLTAIGQYLKYKNTSKQYLVKKLLWATVASVLVSASISYFGQINYDKYGIGFLAAIHLALFAAVYAVIANAAYIFTGLNGKWKAAGASVAHFGFALMLVGILISSSKKEVVSVNTFNPLNFGPDRPKEGFENLTLFRGVKTDMGKYWATYVKDSATANGKITWFQVDMERKDGRDKFTLYPNLIKNTKGQEGMSNNPDSRHYWHKDIFSYVNHSSSVQEGTDTAQFKNHVVKTGDTLFYSEGYMILDSVTVNPNNEKYKFTGRDTAIMANLSVYTKEQQKLTAQPVFYVRNNGAQYIMDTLYSQGLAVGLTRIADDKHLEISVKESSRLAPFLALKVLQFPFINLVWLGTILMIAGFVMSIVRRVKMMR</sequence>
<keyword evidence="3" id="KW-0812">Transmembrane</keyword>
<evidence type="ECO:0000256" key="3">
    <source>
        <dbReference type="SAM" id="Phobius"/>
    </source>
</evidence>
<dbReference type="Proteomes" id="UP000192276">
    <property type="component" value="Unassembled WGS sequence"/>
</dbReference>
<reference evidence="7" key="1">
    <citation type="submission" date="2016-04" db="EMBL/GenBank/DDBJ databases">
        <authorList>
            <person name="Chen L."/>
            <person name="Zhuang W."/>
            <person name="Wang G."/>
        </authorList>
    </citation>
    <scope>NUCLEOTIDE SEQUENCE [LARGE SCALE GENOMIC DNA]</scope>
    <source>
        <strain evidence="7">208</strain>
    </source>
</reference>
<dbReference type="GO" id="GO:0016020">
    <property type="term" value="C:membrane"/>
    <property type="evidence" value="ECO:0007669"/>
    <property type="project" value="InterPro"/>
</dbReference>
<comment type="similarity">
    <text evidence="1">Belongs to the CcmF/CycK/Ccl1/NrfE/CcsA family.</text>
</comment>
<evidence type="ECO:0000259" key="4">
    <source>
        <dbReference type="Pfam" id="PF01578"/>
    </source>
</evidence>
<accession>A0A1V9GCP5</accession>
<keyword evidence="3" id="KW-1133">Transmembrane helix</keyword>
<keyword evidence="3" id="KW-0472">Membrane</keyword>
<feature type="transmembrane region" description="Helical" evidence="3">
    <location>
        <begin position="345"/>
        <end position="363"/>
    </location>
</feature>
<feature type="transmembrane region" description="Helical" evidence="3">
    <location>
        <begin position="135"/>
        <end position="154"/>
    </location>
</feature>
<protein>
    <submittedName>
        <fullName evidence="6">Cytochrome c assembly protein</fullName>
    </submittedName>
</protein>
<feature type="transmembrane region" description="Helical" evidence="3">
    <location>
        <begin position="461"/>
        <end position="480"/>
    </location>
</feature>
<dbReference type="GO" id="GO:0020037">
    <property type="term" value="F:heme binding"/>
    <property type="evidence" value="ECO:0007669"/>
    <property type="project" value="InterPro"/>
</dbReference>
<evidence type="ECO:0000313" key="6">
    <source>
        <dbReference type="EMBL" id="OQP68455.1"/>
    </source>
</evidence>
<feature type="transmembrane region" description="Helical" evidence="3">
    <location>
        <begin position="780"/>
        <end position="800"/>
    </location>
</feature>
<feature type="domain" description="Cytochrome c assembly protein" evidence="4">
    <location>
        <begin position="104"/>
        <end position="327"/>
    </location>
</feature>
<dbReference type="EMBL" id="LWBP01000001">
    <property type="protein sequence ID" value="OQP68455.1"/>
    <property type="molecule type" value="Genomic_DNA"/>
</dbReference>
<dbReference type="InterPro" id="IPR032523">
    <property type="entry name" value="CcmF_C"/>
</dbReference>
<dbReference type="Pfam" id="PF16327">
    <property type="entry name" value="CcmF_C"/>
    <property type="match status" value="1"/>
</dbReference>
<comment type="caution">
    <text evidence="6">The sequence shown here is derived from an EMBL/GenBank/DDBJ whole genome shotgun (WGS) entry which is preliminary data.</text>
</comment>
<dbReference type="InterPro" id="IPR003567">
    <property type="entry name" value="Cyt_c_biogenesis"/>
</dbReference>
<dbReference type="Pfam" id="PF01578">
    <property type="entry name" value="Cytochrom_C_asm"/>
    <property type="match status" value="1"/>
</dbReference>
<feature type="transmembrane region" description="Helical" evidence="3">
    <location>
        <begin position="428"/>
        <end position="449"/>
    </location>
</feature>
<feature type="transmembrane region" description="Helical" evidence="3">
    <location>
        <begin position="240"/>
        <end position="261"/>
    </location>
</feature>
<dbReference type="PRINTS" id="PR01410">
    <property type="entry name" value="CCBIOGENESIS"/>
</dbReference>
<feature type="transmembrane region" description="Helical" evidence="3">
    <location>
        <begin position="12"/>
        <end position="33"/>
    </location>
</feature>
<dbReference type="InterPro" id="IPR002541">
    <property type="entry name" value="Cyt_c_assembly"/>
</dbReference>
<evidence type="ECO:0000259" key="5">
    <source>
        <dbReference type="Pfam" id="PF16327"/>
    </source>
</evidence>
<feature type="transmembrane region" description="Helical" evidence="3">
    <location>
        <begin position="383"/>
        <end position="408"/>
    </location>
</feature>
<feature type="transmembrane region" description="Helical" evidence="3">
    <location>
        <begin position="208"/>
        <end position="228"/>
    </location>
</feature>
<feature type="transmembrane region" description="Helical" evidence="3">
    <location>
        <begin position="522"/>
        <end position="541"/>
    </location>
</feature>
<feature type="transmembrane region" description="Helical" evidence="3">
    <location>
        <begin position="53"/>
        <end position="73"/>
    </location>
</feature>
<feature type="transmembrane region" description="Helical" evidence="3">
    <location>
        <begin position="486"/>
        <end position="510"/>
    </location>
</feature>
<dbReference type="AlphaFoldDB" id="A0A1V9GCP5"/>
<keyword evidence="7" id="KW-1185">Reference proteome</keyword>
<name>A0A1V9GCP5_9BACT</name>
<evidence type="ECO:0000256" key="2">
    <source>
        <dbReference type="ARBA" id="ARBA00022748"/>
    </source>
</evidence>
<organism evidence="6 7">
    <name type="scientific">Niastella populi</name>
    <dbReference type="NCBI Taxonomy" id="550983"/>
    <lineage>
        <taxon>Bacteria</taxon>
        <taxon>Pseudomonadati</taxon>
        <taxon>Bacteroidota</taxon>
        <taxon>Chitinophagia</taxon>
        <taxon>Chitinophagales</taxon>
        <taxon>Chitinophagaceae</taxon>
        <taxon>Niastella</taxon>
    </lineage>
</organism>
<evidence type="ECO:0000313" key="7">
    <source>
        <dbReference type="Proteomes" id="UP000192276"/>
    </source>
</evidence>
<dbReference type="GO" id="GO:0015232">
    <property type="term" value="F:heme transmembrane transporter activity"/>
    <property type="evidence" value="ECO:0007669"/>
    <property type="project" value="InterPro"/>
</dbReference>
<keyword evidence="2" id="KW-0201">Cytochrome c-type biogenesis</keyword>
<feature type="transmembrane region" description="Helical" evidence="3">
    <location>
        <begin position="281"/>
        <end position="297"/>
    </location>
</feature>
<dbReference type="GO" id="GO:0017004">
    <property type="term" value="P:cytochrome complex assembly"/>
    <property type="evidence" value="ECO:0007669"/>
    <property type="project" value="UniProtKB-KW"/>
</dbReference>
<feature type="domain" description="Cytochrome c-type biogenesis protein CcmF C-terminal" evidence="5">
    <location>
        <begin position="351"/>
        <end position="546"/>
    </location>
</feature>
<dbReference type="PANTHER" id="PTHR43653">
    <property type="entry name" value="CYTOCHROME C ASSEMBLY PROTEIN-RELATED"/>
    <property type="match status" value="1"/>
</dbReference>
<dbReference type="PANTHER" id="PTHR43653:SF1">
    <property type="entry name" value="CYTOCHROME C-TYPE BIOGENESIS PROTEIN CCMF"/>
    <property type="match status" value="1"/>
</dbReference>
<dbReference type="RefSeq" id="WP_081158851.1">
    <property type="nucleotide sequence ID" value="NZ_LWBP01000001.1"/>
</dbReference>
<evidence type="ECO:0000256" key="1">
    <source>
        <dbReference type="ARBA" id="ARBA00009186"/>
    </source>
</evidence>
<feature type="transmembrane region" description="Helical" evidence="3">
    <location>
        <begin position="309"/>
        <end position="325"/>
    </location>
</feature>
<dbReference type="OrthoDB" id="9761451at2"/>
<gene>
    <name evidence="6" type="ORF">A4R26_01210</name>
</gene>